<dbReference type="PROSITE" id="PS51202">
    <property type="entry name" value="RCK_C"/>
    <property type="match status" value="1"/>
</dbReference>
<gene>
    <name evidence="9" type="ORF">SAMN05444340_10667</name>
</gene>
<keyword evidence="10" id="KW-1185">Reference proteome</keyword>
<dbReference type="OrthoDB" id="7375203at2"/>
<evidence type="ECO:0000256" key="4">
    <source>
        <dbReference type="ARBA" id="ARBA00022958"/>
    </source>
</evidence>
<evidence type="ECO:0000256" key="2">
    <source>
        <dbReference type="ARBA" id="ARBA00022448"/>
    </source>
</evidence>
<proteinExistence type="predicted"/>
<dbReference type="PANTHER" id="PTHR43833">
    <property type="entry name" value="POTASSIUM CHANNEL PROTEIN 2-RELATED-RELATED"/>
    <property type="match status" value="1"/>
</dbReference>
<keyword evidence="2" id="KW-0813">Transport</keyword>
<dbReference type="InterPro" id="IPR050721">
    <property type="entry name" value="Trk_Ktr_HKT_K-transport"/>
</dbReference>
<dbReference type="Pfam" id="PF02254">
    <property type="entry name" value="TrkA_N"/>
    <property type="match status" value="1"/>
</dbReference>
<dbReference type="PROSITE" id="PS51201">
    <property type="entry name" value="RCK_N"/>
    <property type="match status" value="1"/>
</dbReference>
<dbReference type="InterPro" id="IPR003148">
    <property type="entry name" value="RCK_N"/>
</dbReference>
<dbReference type="PRINTS" id="PR00335">
    <property type="entry name" value="KUPTAKETRKA"/>
</dbReference>
<dbReference type="InterPro" id="IPR036291">
    <property type="entry name" value="NAD(P)-bd_dom_sf"/>
</dbReference>
<dbReference type="EMBL" id="FNPF01000006">
    <property type="protein sequence ID" value="SDY35198.1"/>
    <property type="molecule type" value="Genomic_DNA"/>
</dbReference>
<dbReference type="Proteomes" id="UP000199286">
    <property type="component" value="Unassembled WGS sequence"/>
</dbReference>
<dbReference type="PANTHER" id="PTHR43833:SF5">
    <property type="entry name" value="TRK SYSTEM POTASSIUM UPTAKE PROTEIN TRKA"/>
    <property type="match status" value="1"/>
</dbReference>
<dbReference type="Gene3D" id="3.40.50.720">
    <property type="entry name" value="NAD(P)-binding Rossmann-like Domain"/>
    <property type="match status" value="1"/>
</dbReference>
<dbReference type="InterPro" id="IPR036721">
    <property type="entry name" value="RCK_C_sf"/>
</dbReference>
<evidence type="ECO:0000256" key="1">
    <source>
        <dbReference type="ARBA" id="ARBA00017378"/>
    </source>
</evidence>
<evidence type="ECO:0000313" key="10">
    <source>
        <dbReference type="Proteomes" id="UP000199286"/>
    </source>
</evidence>
<dbReference type="STRING" id="321339.SAMN05444340_10667"/>
<dbReference type="Gene3D" id="3.30.70.1450">
    <property type="entry name" value="Regulator of K+ conductance, C-terminal domain"/>
    <property type="match status" value="1"/>
</dbReference>
<organism evidence="9 10">
    <name type="scientific">Citreimonas salinaria</name>
    <dbReference type="NCBI Taxonomy" id="321339"/>
    <lineage>
        <taxon>Bacteria</taxon>
        <taxon>Pseudomonadati</taxon>
        <taxon>Pseudomonadota</taxon>
        <taxon>Alphaproteobacteria</taxon>
        <taxon>Rhodobacterales</taxon>
        <taxon>Roseobacteraceae</taxon>
        <taxon>Citreimonas</taxon>
    </lineage>
</organism>
<evidence type="ECO:0000256" key="3">
    <source>
        <dbReference type="ARBA" id="ARBA00022538"/>
    </source>
</evidence>
<protein>
    <recommendedName>
        <fullName evidence="1">Trk system potassium uptake protein TrkA</fullName>
    </recommendedName>
</protein>
<evidence type="ECO:0000259" key="8">
    <source>
        <dbReference type="PROSITE" id="PS51202"/>
    </source>
</evidence>
<evidence type="ECO:0000313" key="9">
    <source>
        <dbReference type="EMBL" id="SDY35198.1"/>
    </source>
</evidence>
<dbReference type="SUPFAM" id="SSF51735">
    <property type="entry name" value="NAD(P)-binding Rossmann-fold domains"/>
    <property type="match status" value="1"/>
</dbReference>
<accession>A0A1H3J700</accession>
<keyword evidence="6" id="KW-0406">Ion transport</keyword>
<evidence type="ECO:0000259" key="7">
    <source>
        <dbReference type="PROSITE" id="PS51201"/>
    </source>
</evidence>
<feature type="domain" description="RCK N-terminal" evidence="7">
    <location>
        <begin position="1"/>
        <end position="117"/>
    </location>
</feature>
<dbReference type="InterPro" id="IPR006036">
    <property type="entry name" value="K_uptake_TrkA"/>
</dbReference>
<evidence type="ECO:0000256" key="5">
    <source>
        <dbReference type="ARBA" id="ARBA00023027"/>
    </source>
</evidence>
<dbReference type="GO" id="GO:0005886">
    <property type="term" value="C:plasma membrane"/>
    <property type="evidence" value="ECO:0007669"/>
    <property type="project" value="InterPro"/>
</dbReference>
<keyword evidence="4" id="KW-0630">Potassium</keyword>
<evidence type="ECO:0000256" key="6">
    <source>
        <dbReference type="ARBA" id="ARBA00023065"/>
    </source>
</evidence>
<sequence>MRVIILGASRFGEAIADTLIDAKHEVVLIDRDRERLEELAERMDCGMIEGDGTLPTILEEAYRDENDTFVAVTNASEQNILAALVARSVGYGRVIPQIVTRELMRVCRQLDLRDVINPHATVAKSILEALQDRVALDHETELQNQLRLKRVHIPERHGGKTIDALDLPESARAIARIRGEEECLVDGDTTVAHGDYVLIALAREDLDDLDRAFREK</sequence>
<dbReference type="InterPro" id="IPR006037">
    <property type="entry name" value="RCK_C"/>
</dbReference>
<dbReference type="AlphaFoldDB" id="A0A1H3J700"/>
<keyword evidence="3" id="KW-0633">Potassium transport</keyword>
<dbReference type="GO" id="GO:0015079">
    <property type="term" value="F:potassium ion transmembrane transporter activity"/>
    <property type="evidence" value="ECO:0007669"/>
    <property type="project" value="InterPro"/>
</dbReference>
<dbReference type="SUPFAM" id="SSF116726">
    <property type="entry name" value="TrkA C-terminal domain-like"/>
    <property type="match status" value="1"/>
</dbReference>
<reference evidence="9 10" key="1">
    <citation type="submission" date="2016-10" db="EMBL/GenBank/DDBJ databases">
        <authorList>
            <person name="de Groot N.N."/>
        </authorList>
    </citation>
    <scope>NUCLEOTIDE SEQUENCE [LARGE SCALE GENOMIC DNA]</scope>
    <source>
        <strain evidence="9 10">DSM 26880</strain>
    </source>
</reference>
<keyword evidence="5" id="KW-0520">NAD</keyword>
<dbReference type="RefSeq" id="WP_089882659.1">
    <property type="nucleotide sequence ID" value="NZ_FNPF01000006.1"/>
</dbReference>
<feature type="domain" description="RCK C-terminal" evidence="8">
    <location>
        <begin position="136"/>
        <end position="215"/>
    </location>
</feature>
<name>A0A1H3J700_9RHOB</name>